<dbReference type="CDD" id="cd06261">
    <property type="entry name" value="TM_PBP2"/>
    <property type="match status" value="1"/>
</dbReference>
<feature type="transmembrane region" description="Helical" evidence="7">
    <location>
        <begin position="312"/>
        <end position="334"/>
    </location>
</feature>
<dbReference type="PROSITE" id="PS50928">
    <property type="entry name" value="ABC_TM1"/>
    <property type="match status" value="1"/>
</dbReference>
<accession>A0ABU4C2W6</accession>
<evidence type="ECO:0000259" key="9">
    <source>
        <dbReference type="PROSITE" id="PS50928"/>
    </source>
</evidence>
<evidence type="ECO:0000256" key="8">
    <source>
        <dbReference type="SAM" id="MobiDB-lite"/>
    </source>
</evidence>
<dbReference type="Pfam" id="PF19300">
    <property type="entry name" value="BPD_transp_1_N"/>
    <property type="match status" value="1"/>
</dbReference>
<feature type="region of interest" description="Disordered" evidence="8">
    <location>
        <begin position="1"/>
        <end position="26"/>
    </location>
</feature>
<comment type="caution">
    <text evidence="10">The sequence shown here is derived from an EMBL/GenBank/DDBJ whole genome shotgun (WGS) entry which is preliminary data.</text>
</comment>
<comment type="similarity">
    <text evidence="7">Belongs to the binding-protein-dependent transport system permease family.</text>
</comment>
<dbReference type="InterPro" id="IPR045621">
    <property type="entry name" value="BPD_transp_1_N"/>
</dbReference>
<dbReference type="SUPFAM" id="SSF161098">
    <property type="entry name" value="MetI-like"/>
    <property type="match status" value="1"/>
</dbReference>
<keyword evidence="5 7" id="KW-1133">Transmembrane helix</keyword>
<organism evidence="10 11">
    <name type="scientific">Rhodococcus globerulus</name>
    <dbReference type="NCBI Taxonomy" id="33008"/>
    <lineage>
        <taxon>Bacteria</taxon>
        <taxon>Bacillati</taxon>
        <taxon>Actinomycetota</taxon>
        <taxon>Actinomycetes</taxon>
        <taxon>Mycobacteriales</taxon>
        <taxon>Nocardiaceae</taxon>
        <taxon>Rhodococcus</taxon>
    </lineage>
</organism>
<dbReference type="EMBL" id="JAWLKB010000021">
    <property type="protein sequence ID" value="MDV6270639.1"/>
    <property type="molecule type" value="Genomic_DNA"/>
</dbReference>
<keyword evidence="3" id="KW-1003">Cell membrane</keyword>
<feature type="transmembrane region" description="Helical" evidence="7">
    <location>
        <begin position="40"/>
        <end position="61"/>
    </location>
</feature>
<dbReference type="RefSeq" id="WP_317545095.1">
    <property type="nucleotide sequence ID" value="NZ_JAWLKB010000021.1"/>
</dbReference>
<dbReference type="PANTHER" id="PTHR43163:SF6">
    <property type="entry name" value="DIPEPTIDE TRANSPORT SYSTEM PERMEASE PROTEIN DPPB-RELATED"/>
    <property type="match status" value="1"/>
</dbReference>
<evidence type="ECO:0000256" key="1">
    <source>
        <dbReference type="ARBA" id="ARBA00004651"/>
    </source>
</evidence>
<evidence type="ECO:0000256" key="5">
    <source>
        <dbReference type="ARBA" id="ARBA00022989"/>
    </source>
</evidence>
<feature type="domain" description="ABC transmembrane type-1" evidence="9">
    <location>
        <begin position="126"/>
        <end position="331"/>
    </location>
</feature>
<feature type="transmembrane region" description="Helical" evidence="7">
    <location>
        <begin position="173"/>
        <end position="197"/>
    </location>
</feature>
<protein>
    <submittedName>
        <fullName evidence="10">ABC transporter permease</fullName>
    </submittedName>
</protein>
<dbReference type="Pfam" id="PF00528">
    <property type="entry name" value="BPD_transp_1"/>
    <property type="match status" value="1"/>
</dbReference>
<keyword evidence="2 7" id="KW-0813">Transport</keyword>
<reference evidence="10 11" key="1">
    <citation type="submission" date="2023-10" db="EMBL/GenBank/DDBJ databases">
        <title>Development of a sustainable strategy for remediation of hydrocarbon-contaminated territories based on the waste exchange concept.</title>
        <authorList>
            <person name="Krivoruchko A."/>
        </authorList>
    </citation>
    <scope>NUCLEOTIDE SEQUENCE [LARGE SCALE GENOMIC DNA]</scope>
    <source>
        <strain evidence="10 11">IEGM 1203</strain>
    </source>
</reference>
<evidence type="ECO:0000313" key="11">
    <source>
        <dbReference type="Proteomes" id="UP001185927"/>
    </source>
</evidence>
<feature type="transmembrane region" description="Helical" evidence="7">
    <location>
        <begin position="132"/>
        <end position="152"/>
    </location>
</feature>
<name>A0ABU4C2W6_RHOGO</name>
<evidence type="ECO:0000313" key="10">
    <source>
        <dbReference type="EMBL" id="MDV6270639.1"/>
    </source>
</evidence>
<proteinExistence type="inferred from homology"/>
<keyword evidence="11" id="KW-1185">Reference proteome</keyword>
<evidence type="ECO:0000256" key="3">
    <source>
        <dbReference type="ARBA" id="ARBA00022475"/>
    </source>
</evidence>
<keyword evidence="6 7" id="KW-0472">Membrane</keyword>
<evidence type="ECO:0000256" key="4">
    <source>
        <dbReference type="ARBA" id="ARBA00022692"/>
    </source>
</evidence>
<feature type="transmembrane region" description="Helical" evidence="7">
    <location>
        <begin position="266"/>
        <end position="292"/>
    </location>
</feature>
<feature type="transmembrane region" description="Helical" evidence="7">
    <location>
        <begin position="209"/>
        <end position="228"/>
    </location>
</feature>
<evidence type="ECO:0000256" key="6">
    <source>
        <dbReference type="ARBA" id="ARBA00023136"/>
    </source>
</evidence>
<dbReference type="InterPro" id="IPR000515">
    <property type="entry name" value="MetI-like"/>
</dbReference>
<dbReference type="Gene3D" id="1.10.3720.10">
    <property type="entry name" value="MetI-like"/>
    <property type="match status" value="1"/>
</dbReference>
<sequence length="348" mass="36888">MTAAVVSHENSVTPEPDSVPTRRPHQSPVNPYVRMIVVRFAQIIPTAVIASFITFAIIRIIPGGPAEALLGPNGSDESIAALNERLGLNQPLLVQYWNWVVSALHGDLGTSLQNSAPVGPQIVARLPASAELVVLALLLSAVVAIPLGVWTATRRGQRSDGLTRTVSGIGLAVPDFFLAIVLVDVFALGLGVLPVLGWVPLGDGVIDNLSHLVLPATALAAGAASIAVRQTRAAMIETLSSDYVRTARAMGIDERKIVWRYALRNIVPTIVTVYGLLAVAMLGATVILEQIFVLPGLGSALVIAIDTRDYPMLQGIVLLFVVIVLLVNILVDVVNNMISPQLRKGTIS</sequence>
<gene>
    <name evidence="10" type="ORF">R3Q16_28820</name>
</gene>
<dbReference type="InterPro" id="IPR035906">
    <property type="entry name" value="MetI-like_sf"/>
</dbReference>
<dbReference type="Proteomes" id="UP001185927">
    <property type="component" value="Unassembled WGS sequence"/>
</dbReference>
<evidence type="ECO:0000256" key="7">
    <source>
        <dbReference type="RuleBase" id="RU363032"/>
    </source>
</evidence>
<dbReference type="PANTHER" id="PTHR43163">
    <property type="entry name" value="DIPEPTIDE TRANSPORT SYSTEM PERMEASE PROTEIN DPPB-RELATED"/>
    <property type="match status" value="1"/>
</dbReference>
<evidence type="ECO:0000256" key="2">
    <source>
        <dbReference type="ARBA" id="ARBA00022448"/>
    </source>
</evidence>
<keyword evidence="4 7" id="KW-0812">Transmembrane</keyword>
<comment type="subcellular location">
    <subcellularLocation>
        <location evidence="1 7">Cell membrane</location>
        <topology evidence="1 7">Multi-pass membrane protein</topology>
    </subcellularLocation>
</comment>